<organism evidence="2 3">
    <name type="scientific">Coccomyxa viridis</name>
    <dbReference type="NCBI Taxonomy" id="1274662"/>
    <lineage>
        <taxon>Eukaryota</taxon>
        <taxon>Viridiplantae</taxon>
        <taxon>Chlorophyta</taxon>
        <taxon>core chlorophytes</taxon>
        <taxon>Trebouxiophyceae</taxon>
        <taxon>Trebouxiophyceae incertae sedis</taxon>
        <taxon>Coccomyxaceae</taxon>
        <taxon>Coccomyxa</taxon>
    </lineage>
</organism>
<reference evidence="2 3" key="1">
    <citation type="submission" date="2024-06" db="EMBL/GenBank/DDBJ databases">
        <authorList>
            <person name="Kraege A."/>
            <person name="Thomma B."/>
        </authorList>
    </citation>
    <scope>NUCLEOTIDE SEQUENCE [LARGE SCALE GENOMIC DNA]</scope>
</reference>
<dbReference type="EMBL" id="CAXHTA020000008">
    <property type="protein sequence ID" value="CAL5223493.1"/>
    <property type="molecule type" value="Genomic_DNA"/>
</dbReference>
<protein>
    <submittedName>
        <fullName evidence="2">G6019 protein</fullName>
    </submittedName>
</protein>
<feature type="region of interest" description="Disordered" evidence="1">
    <location>
        <begin position="221"/>
        <end position="252"/>
    </location>
</feature>
<dbReference type="Proteomes" id="UP001497392">
    <property type="component" value="Unassembled WGS sequence"/>
</dbReference>
<keyword evidence="3" id="KW-1185">Reference proteome</keyword>
<comment type="caution">
    <text evidence="2">The sequence shown here is derived from an EMBL/GenBank/DDBJ whole genome shotgun (WGS) entry which is preliminary data.</text>
</comment>
<evidence type="ECO:0000256" key="1">
    <source>
        <dbReference type="SAM" id="MobiDB-lite"/>
    </source>
</evidence>
<accession>A0ABP1FUC4</accession>
<evidence type="ECO:0000313" key="2">
    <source>
        <dbReference type="EMBL" id="CAL5223493.1"/>
    </source>
</evidence>
<proteinExistence type="predicted"/>
<gene>
    <name evidence="2" type="primary">g6019</name>
    <name evidence="2" type="ORF">VP750_LOCUS5152</name>
</gene>
<feature type="compositionally biased region" description="Low complexity" evidence="1">
    <location>
        <begin position="222"/>
        <end position="232"/>
    </location>
</feature>
<sequence>MARSEARPSRMLAQLAYGVNSSNVLTVPDGITDHYFAPHWGVSFMGTGSPTNQNVWAPTAAPQNSSAIFFMSRPNEMRYTITLQAVLAPGDQVQQVTLAGSISNDTGERPVVAYLFGVEAIGMANNSNLGVDAPAYAADGQAPWVIASGVIYPEDITDDSPYLFSELPGRFTGSYSGYNQDPLYVSVRTTSAKEAFVAGMDNGIKPLNAAALQYVDQDTVDLGDSSDSSNSGEGTGSLTASGGNTAPAAPDAASTGGLLAAASVAAPAAAPSGNLTAVTLATDPNLSNGTPMPAAAPGTAIVASSGSLGPAAAAPAVDSTAAVAYGASSFHVDMAASPGVNTNASGLVMFFLNPMESSLHYRMYLRGVSNYALIQNVTFFATDGPDQSGIPRLILSKAFGLPNGPGNPTGGFGVPQNRSSTWVLTTGNSPDETVLSIPGNGDLEMSRYRQFSNALRYNKLRAHLTTVVHPDGLLDGVSAVGLSRGNWPIPSW</sequence>
<name>A0ABP1FUC4_9CHLO</name>
<evidence type="ECO:0000313" key="3">
    <source>
        <dbReference type="Proteomes" id="UP001497392"/>
    </source>
</evidence>